<dbReference type="GeneID" id="117353689"/>
<keyword evidence="10" id="KW-1133">Transmembrane helix</keyword>
<evidence type="ECO:0000256" key="22">
    <source>
        <dbReference type="SAM" id="MobiDB-lite"/>
    </source>
</evidence>
<feature type="compositionally biased region" description="Basic and acidic residues" evidence="22">
    <location>
        <begin position="41"/>
        <end position="50"/>
    </location>
</feature>
<keyword evidence="14" id="KW-0325">Glycoprotein</keyword>
<keyword evidence="11 18" id="KW-0333">Golgi apparatus</keyword>
<feature type="chain" id="PRO_5028403955" description="Beta-1,3-N-acetylglucosaminyltransferase" evidence="23">
    <location>
        <begin position="34"/>
        <end position="348"/>
    </location>
</feature>
<dbReference type="EC" id="2.4.1.222" evidence="18"/>
<dbReference type="InParanoid" id="A0A6P8P9B5"/>
<dbReference type="PROSITE" id="PS51257">
    <property type="entry name" value="PROKAR_LIPOPROTEIN"/>
    <property type="match status" value="1"/>
</dbReference>
<feature type="binding site" evidence="20">
    <location>
        <position position="169"/>
    </location>
    <ligand>
        <name>substrate</name>
    </ligand>
</feature>
<evidence type="ECO:0000256" key="18">
    <source>
        <dbReference type="PIRNR" id="PIRNR038073"/>
    </source>
</evidence>
<reference evidence="26" key="1">
    <citation type="submission" date="2025-08" db="UniProtKB">
        <authorList>
            <consortium name="RefSeq"/>
        </authorList>
    </citation>
    <scope>IDENTIFICATION</scope>
</reference>
<keyword evidence="15 18" id="KW-0464">Manganese</keyword>
<evidence type="ECO:0000256" key="19">
    <source>
        <dbReference type="PIRSR" id="PIRSR038073-1"/>
    </source>
</evidence>
<organism evidence="25 26">
    <name type="scientific">Geotrypetes seraphini</name>
    <name type="common">Gaboon caecilian</name>
    <name type="synonym">Caecilia seraphini</name>
    <dbReference type="NCBI Taxonomy" id="260995"/>
    <lineage>
        <taxon>Eukaryota</taxon>
        <taxon>Metazoa</taxon>
        <taxon>Chordata</taxon>
        <taxon>Craniata</taxon>
        <taxon>Vertebrata</taxon>
        <taxon>Euteleostomi</taxon>
        <taxon>Amphibia</taxon>
        <taxon>Gymnophiona</taxon>
        <taxon>Geotrypetes</taxon>
    </lineage>
</organism>
<evidence type="ECO:0000256" key="15">
    <source>
        <dbReference type="ARBA" id="ARBA00023211"/>
    </source>
</evidence>
<evidence type="ECO:0000256" key="4">
    <source>
        <dbReference type="ARBA" id="ARBA00022473"/>
    </source>
</evidence>
<evidence type="ECO:0000256" key="3">
    <source>
        <dbReference type="ARBA" id="ARBA00008661"/>
    </source>
</evidence>
<keyword evidence="23" id="KW-0732">Signal</keyword>
<dbReference type="KEGG" id="gsh:117353689"/>
<dbReference type="GO" id="GO:0033829">
    <property type="term" value="F:O-fucosylpeptide 3-beta-N-acetylglucosaminyltransferase activity"/>
    <property type="evidence" value="ECO:0007669"/>
    <property type="project" value="UniProtKB-UniRule"/>
</dbReference>
<evidence type="ECO:0000256" key="10">
    <source>
        <dbReference type="ARBA" id="ARBA00022989"/>
    </source>
</evidence>
<keyword evidence="12 18" id="KW-0472">Membrane</keyword>
<sequence length="348" mass="39372">MPRVHRRLFQGLWGALLTLSCMFLVSLGPRVAPEEPQPEQGRPEESESPKLQKRGHLQGIGGDPEQGPTQPPPPWDLELQDIFIAVKTTKRFHQSRLEILLDTWISRAKDQTYIFTDGEDNSLRKRIGQHLIVTNCSAEHSHVALSCKMAAEFDSFVASGRSWFCHLDDDNYLNPRVLLKVLSTYSSNREIYIGKPSLNRPIEADEPLPNNQTKSVFFWFATGGAGFCLSRKLAVKMTPWASGGKFLSTSDLIHLPDDCTIGYIIEQKLGVRLLRSPLFHSHLENLHMIPKSQLPYQVTLSYGVFERKQNVVHLPGPFSIQSDPTRFRSIHCLLYPSTAWCPAQDSIQ</sequence>
<evidence type="ECO:0000256" key="1">
    <source>
        <dbReference type="ARBA" id="ARBA00001936"/>
    </source>
</evidence>
<evidence type="ECO:0000256" key="11">
    <source>
        <dbReference type="ARBA" id="ARBA00023034"/>
    </source>
</evidence>
<evidence type="ECO:0000256" key="7">
    <source>
        <dbReference type="ARBA" id="ARBA00022692"/>
    </source>
</evidence>
<dbReference type="FunFam" id="3.90.550.50:FF:000003">
    <property type="entry name" value="Beta-1,3-N-acetylglucosaminyltransferase"/>
    <property type="match status" value="1"/>
</dbReference>
<protein>
    <recommendedName>
        <fullName evidence="18">Beta-1,3-N-acetylglucosaminyltransferase</fullName>
        <ecNumber evidence="18">2.4.1.222</ecNumber>
    </recommendedName>
    <alternativeName>
        <fullName evidence="18">O-fucosylpeptide 3-beta-N-acetylglucosaminyltransferase</fullName>
    </alternativeName>
</protein>
<keyword evidence="6 18" id="KW-0808">Transferase</keyword>
<feature type="signal peptide" evidence="23">
    <location>
        <begin position="1"/>
        <end position="33"/>
    </location>
</feature>
<dbReference type="AlphaFoldDB" id="A0A6P8P9B5"/>
<evidence type="ECO:0000256" key="12">
    <source>
        <dbReference type="ARBA" id="ARBA00023136"/>
    </source>
</evidence>
<keyword evidence="4" id="KW-0217">Developmental protein</keyword>
<dbReference type="Gene3D" id="3.90.550.50">
    <property type="match status" value="1"/>
</dbReference>
<dbReference type="OrthoDB" id="8959630at2759"/>
<dbReference type="Pfam" id="PF02434">
    <property type="entry name" value="Fringe"/>
    <property type="match status" value="1"/>
</dbReference>
<evidence type="ECO:0000256" key="17">
    <source>
        <dbReference type="ARBA" id="ARBA00049245"/>
    </source>
</evidence>
<keyword evidence="25" id="KW-1185">Reference proteome</keyword>
<evidence type="ECO:0000256" key="23">
    <source>
        <dbReference type="SAM" id="SignalP"/>
    </source>
</evidence>
<keyword evidence="8 18" id="KW-0479">Metal-binding</keyword>
<evidence type="ECO:0000313" key="26">
    <source>
        <dbReference type="RefSeq" id="XP_033785792.1"/>
    </source>
</evidence>
<evidence type="ECO:0000256" key="16">
    <source>
        <dbReference type="ARBA" id="ARBA00047713"/>
    </source>
</evidence>
<dbReference type="InterPro" id="IPR003378">
    <property type="entry name" value="Fringe-like_glycosylTrfase"/>
</dbReference>
<comment type="catalytic activity">
    <reaction evidence="16 18">
        <text>3-O-(alpha-L-fucosyl)-L-seryl-[EGF-like domain protein] + UDP-N-acetyl-alpha-D-glucosamine = 3-O-(N-acetyl-beta-D-glucosaminyl-(1-&gt;3)-alpha-L-fucosyl)-L-seryl-[EGF-like domain protein] + UDP + H(+)</text>
        <dbReference type="Rhea" id="RHEA:70511"/>
        <dbReference type="Rhea" id="RHEA-COMP:17919"/>
        <dbReference type="Rhea" id="RHEA-COMP:17920"/>
        <dbReference type="ChEBI" id="CHEBI:15378"/>
        <dbReference type="ChEBI" id="CHEBI:57705"/>
        <dbReference type="ChEBI" id="CHEBI:58223"/>
        <dbReference type="ChEBI" id="CHEBI:189632"/>
        <dbReference type="ChEBI" id="CHEBI:189633"/>
        <dbReference type="EC" id="2.4.1.222"/>
    </reaction>
</comment>
<evidence type="ECO:0000256" key="2">
    <source>
        <dbReference type="ARBA" id="ARBA00004323"/>
    </source>
</evidence>
<dbReference type="GO" id="GO:0000139">
    <property type="term" value="C:Golgi membrane"/>
    <property type="evidence" value="ECO:0007669"/>
    <property type="project" value="UniProtKB-SubCell"/>
</dbReference>
<accession>A0A6P8P9B5</accession>
<dbReference type="PIRSF" id="PIRSF038073">
    <property type="entry name" value="B-acetylgalactosaminyltfrase"/>
    <property type="match status" value="1"/>
</dbReference>
<dbReference type="GO" id="GO:0046872">
    <property type="term" value="F:metal ion binding"/>
    <property type="evidence" value="ECO:0007669"/>
    <property type="project" value="UniProtKB-UniRule"/>
</dbReference>
<feature type="domain" description="Fringe-like glycosyltransferase" evidence="24">
    <location>
        <begin position="77"/>
        <end position="326"/>
    </location>
</feature>
<dbReference type="InterPro" id="IPR017374">
    <property type="entry name" value="Fringe"/>
</dbReference>
<comment type="cofactor">
    <cofactor evidence="1 18 21">
        <name>Mn(2+)</name>
        <dbReference type="ChEBI" id="CHEBI:29035"/>
    </cofactor>
</comment>
<dbReference type="GO" id="GO:0007389">
    <property type="term" value="P:pattern specification process"/>
    <property type="evidence" value="ECO:0007669"/>
    <property type="project" value="InterPro"/>
</dbReference>
<proteinExistence type="inferred from homology"/>
<evidence type="ECO:0000256" key="14">
    <source>
        <dbReference type="ARBA" id="ARBA00023180"/>
    </source>
</evidence>
<evidence type="ECO:0000256" key="21">
    <source>
        <dbReference type="PIRSR" id="PIRSR038073-3"/>
    </source>
</evidence>
<comment type="catalytic activity">
    <reaction evidence="17 18">
        <text>3-O-(alpha-L-fucosyl)-L-threonyl-[EGF-like domain protein] + UDP-N-acetyl-alpha-D-glucosamine = 3-O-(N-acetyl-beta-D-glucosaminyl-(1-&gt;3)-alpha-L-fucosyl)-L-threonyl-[EGF-like domain protein] + UDP + H(+)</text>
        <dbReference type="Rhea" id="RHEA:70531"/>
        <dbReference type="Rhea" id="RHEA-COMP:17922"/>
        <dbReference type="Rhea" id="RHEA-COMP:17923"/>
        <dbReference type="ChEBI" id="CHEBI:15378"/>
        <dbReference type="ChEBI" id="CHEBI:57705"/>
        <dbReference type="ChEBI" id="CHEBI:58223"/>
        <dbReference type="ChEBI" id="CHEBI:189631"/>
        <dbReference type="ChEBI" id="CHEBI:189634"/>
        <dbReference type="EC" id="2.4.1.222"/>
    </reaction>
</comment>
<evidence type="ECO:0000259" key="24">
    <source>
        <dbReference type="Pfam" id="PF02434"/>
    </source>
</evidence>
<evidence type="ECO:0000313" key="25">
    <source>
        <dbReference type="Proteomes" id="UP000515159"/>
    </source>
</evidence>
<name>A0A6P8P9B5_GEOSA</name>
<keyword evidence="9" id="KW-0735">Signal-anchor</keyword>
<feature type="binding site" evidence="21">
    <location>
        <position position="170"/>
    </location>
    <ligand>
        <name>Mn(2+)</name>
        <dbReference type="ChEBI" id="CHEBI:29035"/>
    </ligand>
</feature>
<keyword evidence="7" id="KW-0812">Transmembrane</keyword>
<dbReference type="CTD" id="4242"/>
<evidence type="ECO:0000256" key="6">
    <source>
        <dbReference type="ARBA" id="ARBA00022679"/>
    </source>
</evidence>
<evidence type="ECO:0000256" key="20">
    <source>
        <dbReference type="PIRSR" id="PIRSR038073-2"/>
    </source>
</evidence>
<feature type="binding site" evidence="21">
    <location>
        <position position="282"/>
    </location>
    <ligand>
        <name>Mn(2+)</name>
        <dbReference type="ChEBI" id="CHEBI:29035"/>
    </ligand>
</feature>
<keyword evidence="5 18" id="KW-0328">Glycosyltransferase</keyword>
<dbReference type="FunCoup" id="A0A6P8P9B5">
    <property type="interactions" value="198"/>
</dbReference>
<comment type="similarity">
    <text evidence="3 18">Belongs to the glycosyltransferase 31 family.</text>
</comment>
<evidence type="ECO:0000256" key="5">
    <source>
        <dbReference type="ARBA" id="ARBA00022676"/>
    </source>
</evidence>
<gene>
    <name evidence="26" type="primary">MFNG</name>
</gene>
<dbReference type="RefSeq" id="XP_033785792.1">
    <property type="nucleotide sequence ID" value="XM_033929901.1"/>
</dbReference>
<comment type="subcellular location">
    <subcellularLocation>
        <location evidence="2">Golgi apparatus membrane</location>
        <topology evidence="2">Single-pass type II membrane protein</topology>
    </subcellularLocation>
</comment>
<keyword evidence="13" id="KW-1015">Disulfide bond</keyword>
<evidence type="ECO:0000256" key="9">
    <source>
        <dbReference type="ARBA" id="ARBA00022968"/>
    </source>
</evidence>
<dbReference type="PANTHER" id="PTHR10811">
    <property type="entry name" value="FRINGE-RELATED"/>
    <property type="match status" value="1"/>
</dbReference>
<evidence type="ECO:0000256" key="8">
    <source>
        <dbReference type="ARBA" id="ARBA00022723"/>
    </source>
</evidence>
<feature type="active site" evidence="19">
    <location>
        <position position="258"/>
    </location>
</feature>
<evidence type="ECO:0000256" key="13">
    <source>
        <dbReference type="ARBA" id="ARBA00023157"/>
    </source>
</evidence>
<feature type="region of interest" description="Disordered" evidence="22">
    <location>
        <begin position="32"/>
        <end position="74"/>
    </location>
</feature>
<feature type="binding site" evidence="20">
    <location>
        <position position="96"/>
    </location>
    <ligand>
        <name>substrate</name>
    </ligand>
</feature>
<dbReference type="Proteomes" id="UP000515159">
    <property type="component" value="Chromosome 2"/>
</dbReference>